<protein>
    <submittedName>
        <fullName evidence="1">Uncharacterized protein</fullName>
    </submittedName>
</protein>
<dbReference type="AlphaFoldDB" id="A0AAV8XWR0"/>
<gene>
    <name evidence="1" type="ORF">NQ314_009720</name>
</gene>
<organism evidence="1 2">
    <name type="scientific">Rhamnusium bicolor</name>
    <dbReference type="NCBI Taxonomy" id="1586634"/>
    <lineage>
        <taxon>Eukaryota</taxon>
        <taxon>Metazoa</taxon>
        <taxon>Ecdysozoa</taxon>
        <taxon>Arthropoda</taxon>
        <taxon>Hexapoda</taxon>
        <taxon>Insecta</taxon>
        <taxon>Pterygota</taxon>
        <taxon>Neoptera</taxon>
        <taxon>Endopterygota</taxon>
        <taxon>Coleoptera</taxon>
        <taxon>Polyphaga</taxon>
        <taxon>Cucujiformia</taxon>
        <taxon>Chrysomeloidea</taxon>
        <taxon>Cerambycidae</taxon>
        <taxon>Lepturinae</taxon>
        <taxon>Rhagiini</taxon>
        <taxon>Rhamnusium</taxon>
    </lineage>
</organism>
<evidence type="ECO:0000313" key="2">
    <source>
        <dbReference type="Proteomes" id="UP001162156"/>
    </source>
</evidence>
<accession>A0AAV8XWR0</accession>
<keyword evidence="2" id="KW-1185">Reference proteome</keyword>
<name>A0AAV8XWR0_9CUCU</name>
<dbReference type="Proteomes" id="UP001162156">
    <property type="component" value="Unassembled WGS sequence"/>
</dbReference>
<dbReference type="EMBL" id="JANEYF010002676">
    <property type="protein sequence ID" value="KAJ8943490.1"/>
    <property type="molecule type" value="Genomic_DNA"/>
</dbReference>
<sequence>MESKSTANDQGNAIKRDLISLFRTTGLISLDADQVLKKLADETSVNANDAQNVLVSYLKEQRHPILSTRRNKKRTKSSVEAGKSISAQYDESSFDNDINENLTQDDDNDLIDILQNNEEEVNYIEANRNELRVGMFLLVKVPGGKRKKCIYRYVAMVQTVGEYHDIEVLGLKSCEDSRKIFKVVEDDKFSVDMEDIIAIPDPLEDGVGENEVQCNFSQPVDVKRTFDNFSYILN</sequence>
<comment type="caution">
    <text evidence="1">The sequence shown here is derived from an EMBL/GenBank/DDBJ whole genome shotgun (WGS) entry which is preliminary data.</text>
</comment>
<proteinExistence type="predicted"/>
<reference evidence="1" key="1">
    <citation type="journal article" date="2023" name="Insect Mol. Biol.">
        <title>Genome sequencing provides insights into the evolution of gene families encoding plant cell wall-degrading enzymes in longhorned beetles.</title>
        <authorList>
            <person name="Shin N.R."/>
            <person name="Okamura Y."/>
            <person name="Kirsch R."/>
            <person name="Pauchet Y."/>
        </authorList>
    </citation>
    <scope>NUCLEOTIDE SEQUENCE</scope>
    <source>
        <strain evidence="1">RBIC_L_NR</strain>
    </source>
</reference>
<evidence type="ECO:0000313" key="1">
    <source>
        <dbReference type="EMBL" id="KAJ8943490.1"/>
    </source>
</evidence>